<dbReference type="InterPro" id="IPR003586">
    <property type="entry name" value="Hint_dom_C"/>
</dbReference>
<dbReference type="SMART" id="SM00306">
    <property type="entry name" value="HintN"/>
    <property type="match status" value="1"/>
</dbReference>
<dbReference type="PANTHER" id="PTHR46706">
    <property type="entry name" value="PROTEIN QUA-1-RELATED"/>
    <property type="match status" value="1"/>
</dbReference>
<evidence type="ECO:0000313" key="6">
    <source>
        <dbReference type="WBParaSite" id="SVE_1979000.2"/>
    </source>
</evidence>
<protein>
    <submittedName>
        <fullName evidence="6">ZP domain-containing protein</fullName>
    </submittedName>
</protein>
<feature type="compositionally biased region" description="Basic residues" evidence="2">
    <location>
        <begin position="601"/>
        <end position="614"/>
    </location>
</feature>
<feature type="compositionally biased region" description="Basic residues" evidence="2">
    <location>
        <begin position="563"/>
        <end position="574"/>
    </location>
</feature>
<feature type="compositionally biased region" description="Low complexity" evidence="2">
    <location>
        <begin position="297"/>
        <end position="313"/>
    </location>
</feature>
<dbReference type="SUPFAM" id="SSF51294">
    <property type="entry name" value="Hedgehog/intein (Hint) domain"/>
    <property type="match status" value="1"/>
</dbReference>
<feature type="compositionally biased region" description="Basic and acidic residues" evidence="2">
    <location>
        <begin position="882"/>
        <end position="898"/>
    </location>
</feature>
<dbReference type="PROSITE" id="PS50817">
    <property type="entry name" value="INTEIN_N_TER"/>
    <property type="match status" value="1"/>
</dbReference>
<feature type="compositionally biased region" description="Polar residues" evidence="2">
    <location>
        <begin position="828"/>
        <end position="837"/>
    </location>
</feature>
<feature type="domain" description="Hint" evidence="4">
    <location>
        <begin position="1069"/>
        <end position="1184"/>
    </location>
</feature>
<feature type="compositionally biased region" description="Basic and acidic residues" evidence="2">
    <location>
        <begin position="646"/>
        <end position="678"/>
    </location>
</feature>
<evidence type="ECO:0000313" key="5">
    <source>
        <dbReference type="Proteomes" id="UP000035680"/>
    </source>
</evidence>
<evidence type="ECO:0000259" key="4">
    <source>
        <dbReference type="SMART" id="SM00306"/>
    </source>
</evidence>
<feature type="compositionally biased region" description="Polar residues" evidence="2">
    <location>
        <begin position="865"/>
        <end position="881"/>
    </location>
</feature>
<evidence type="ECO:0000256" key="2">
    <source>
        <dbReference type="SAM" id="MobiDB-lite"/>
    </source>
</evidence>
<keyword evidence="5" id="KW-1185">Reference proteome</keyword>
<dbReference type="InterPro" id="IPR003587">
    <property type="entry name" value="Hint_dom_N"/>
</dbReference>
<dbReference type="WBParaSite" id="SVE_1979000.2">
    <property type="protein sequence ID" value="SVE_1979000.2"/>
    <property type="gene ID" value="SVE_1979000"/>
</dbReference>
<feature type="compositionally biased region" description="Low complexity" evidence="2">
    <location>
        <begin position="457"/>
        <end position="472"/>
    </location>
</feature>
<feature type="compositionally biased region" description="Basic and acidic residues" evidence="2">
    <location>
        <begin position="259"/>
        <end position="272"/>
    </location>
</feature>
<proteinExistence type="predicted"/>
<accession>A0A0K0G4X8</accession>
<dbReference type="PANTHER" id="PTHR46706:SF12">
    <property type="entry name" value="PROTEIN QUA-1-RELATED"/>
    <property type="match status" value="1"/>
</dbReference>
<feature type="domain" description="Hint" evidence="3">
    <location>
        <begin position="1186"/>
        <end position="1230"/>
    </location>
</feature>
<dbReference type="InterPro" id="IPR052140">
    <property type="entry name" value="Dev_Signal_Hedgehog-like"/>
</dbReference>
<feature type="compositionally biased region" description="Polar residues" evidence="2">
    <location>
        <begin position="787"/>
        <end position="820"/>
    </location>
</feature>
<dbReference type="GO" id="GO:0016539">
    <property type="term" value="P:intein-mediated protein splicing"/>
    <property type="evidence" value="ECO:0007669"/>
    <property type="project" value="InterPro"/>
</dbReference>
<feature type="compositionally biased region" description="Basic and acidic residues" evidence="2">
    <location>
        <begin position="748"/>
        <end position="762"/>
    </location>
</feature>
<evidence type="ECO:0000256" key="1">
    <source>
        <dbReference type="ARBA" id="ARBA00022473"/>
    </source>
</evidence>
<dbReference type="Gene3D" id="2.170.16.10">
    <property type="entry name" value="Hedgehog/Intein (Hint) domain"/>
    <property type="match status" value="1"/>
</dbReference>
<dbReference type="STRING" id="75913.A0A0K0G4X8"/>
<dbReference type="GO" id="GO:0016540">
    <property type="term" value="P:protein autoprocessing"/>
    <property type="evidence" value="ECO:0007669"/>
    <property type="project" value="InterPro"/>
</dbReference>
<feature type="compositionally biased region" description="Basic and acidic residues" evidence="2">
    <location>
        <begin position="690"/>
        <end position="701"/>
    </location>
</feature>
<dbReference type="InterPro" id="IPR006141">
    <property type="entry name" value="Intein_N"/>
</dbReference>
<feature type="region of interest" description="Disordered" evidence="2">
    <location>
        <begin position="439"/>
        <end position="1061"/>
    </location>
</feature>
<feature type="compositionally biased region" description="Basic and acidic residues" evidence="2">
    <location>
        <begin position="520"/>
        <end position="550"/>
    </location>
</feature>
<feature type="region of interest" description="Disordered" evidence="2">
    <location>
        <begin position="246"/>
        <end position="320"/>
    </location>
</feature>
<feature type="compositionally biased region" description="Polar residues" evidence="2">
    <location>
        <begin position="966"/>
        <end position="986"/>
    </location>
</feature>
<dbReference type="Proteomes" id="UP000035680">
    <property type="component" value="Unassembled WGS sequence"/>
</dbReference>
<keyword evidence="1" id="KW-0217">Developmental protein</keyword>
<feature type="compositionally biased region" description="Low complexity" evidence="2">
    <location>
        <begin position="996"/>
        <end position="1010"/>
    </location>
</feature>
<feature type="compositionally biased region" description="Basic and acidic residues" evidence="2">
    <location>
        <begin position="838"/>
        <end position="854"/>
    </location>
</feature>
<name>A0A0K0G4X8_STRVS</name>
<dbReference type="InterPro" id="IPR036844">
    <property type="entry name" value="Hint_dom_sf"/>
</dbReference>
<evidence type="ECO:0000259" key="3">
    <source>
        <dbReference type="SMART" id="SM00305"/>
    </source>
</evidence>
<dbReference type="Pfam" id="PF01079">
    <property type="entry name" value="Hint"/>
    <property type="match status" value="1"/>
</dbReference>
<dbReference type="CDD" id="cd00081">
    <property type="entry name" value="Hint"/>
    <property type="match status" value="1"/>
</dbReference>
<feature type="compositionally biased region" description="Acidic residues" evidence="2">
    <location>
        <begin position="679"/>
        <end position="689"/>
    </location>
</feature>
<feature type="compositionally biased region" description="Polar residues" evidence="2">
    <location>
        <begin position="900"/>
        <end position="911"/>
    </location>
</feature>
<reference evidence="5" key="1">
    <citation type="submission" date="2014-07" db="EMBL/GenBank/DDBJ databases">
        <authorList>
            <person name="Martin A.A"/>
            <person name="De Silva N."/>
        </authorList>
    </citation>
    <scope>NUCLEOTIDE SEQUENCE</scope>
</reference>
<feature type="compositionally biased region" description="Polar residues" evidence="2">
    <location>
        <begin position="1020"/>
        <end position="1030"/>
    </location>
</feature>
<dbReference type="SMART" id="SM00305">
    <property type="entry name" value="HintC"/>
    <property type="match status" value="1"/>
</dbReference>
<feature type="compositionally biased region" description="Polar residues" evidence="2">
    <location>
        <begin position="920"/>
        <end position="929"/>
    </location>
</feature>
<feature type="compositionally biased region" description="Basic and acidic residues" evidence="2">
    <location>
        <begin position="488"/>
        <end position="502"/>
    </location>
</feature>
<feature type="compositionally biased region" description="Basic and acidic residues" evidence="2">
    <location>
        <begin position="622"/>
        <end position="639"/>
    </location>
</feature>
<organism evidence="5 6">
    <name type="scientific">Strongyloides venezuelensis</name>
    <name type="common">Threadworm</name>
    <dbReference type="NCBI Taxonomy" id="75913"/>
    <lineage>
        <taxon>Eukaryota</taxon>
        <taxon>Metazoa</taxon>
        <taxon>Ecdysozoa</taxon>
        <taxon>Nematoda</taxon>
        <taxon>Chromadorea</taxon>
        <taxon>Rhabditida</taxon>
        <taxon>Tylenchina</taxon>
        <taxon>Panagrolaimomorpha</taxon>
        <taxon>Strongyloidoidea</taxon>
        <taxon>Strongyloididae</taxon>
        <taxon>Strongyloides</taxon>
    </lineage>
</organism>
<reference evidence="6" key="2">
    <citation type="submission" date="2015-08" db="UniProtKB">
        <authorList>
            <consortium name="WormBaseParasite"/>
        </authorList>
    </citation>
    <scope>IDENTIFICATION</scope>
</reference>
<dbReference type="InterPro" id="IPR001767">
    <property type="entry name" value="Hedgehog_Hint"/>
</dbReference>
<sequence length="1282" mass="142609">MRWRTLSSNSVILVISIITYIITQIEGLSYRCENDQILIVQSFGNDTIRMHCQKLQLCGYSNLKCTYDKEQPACGGKTNFVAHVNQLTPTGKVVHTCCDMTFKDNKNKPMIEHDGNDCFVYELPDGTTDTTLGSEASDIIKKNIEVVRNGFTVLKDASQIPEDFGGYTGYRLRLFMLRNKSPPLLIVKAIERTSGGYRVTICRPRCGKFNREGLISHGDSISTFDKDVLVPQNKLTKSNEEKIKLYKESEENQTTINSSKEDSSIEENENKSSSKFSSEIHTASSKVSSELEKENVGKNGSYSKESSSSGPKSGHVESFGKNGEWTAASWTSWSSNTWTTWSTQTWNSWNEHEKNNDKAVNTRVRGQTRGDRVITSDMNKKIIDEVTKDLKYKGTDINDYDNLNSHETNEMESREKGFIDNRKVVIINHNSTTFNNYIHHGEKDTSEGGKNYPLQINNNNSFGNVGSSSNNSAKNKMPNGVSQVNHNSKYEKSDEERKKNTDDGDSVDINGDSFHPIYGKNDKIISEKNNKSVEDDSDDNDKSKNDKNDFDNNDGDLPDKIRSSTKKPYKNRSGKKNDQNNSKELSAEKNNEDDGDDINGKRKKNGSNKIRKKDNKNNINEGKNDKSDEKLTDDSDDNNKPIYQNNRKDDKNKDSKKNDNNKNNKDKKNTTSPRHPENEGDEVGVDGDNDSGKKKSTKNPESENLEITEIVNENSNETNGNEDKHSKNNSLPGRNDKDKLNNKTNKNKLTDNLKTNNDRGDNKGNNIKSNEEYSSKENGGINDNKKSQTSFNDKTKNNNSGQALTSSSITPDGIITNTPKNKNDNRNESSISEGDAENNNKIKTDINKERKEIGEESEEGDGDNFPSTTTVIDTDNGNENIINEKDIFGNKNNKDKNNKQPTDALSGSGSLINKEDNFGTHITTINEKTNSSREEIGESTALPSDLTENGNTPFNLGGSGEEGNKLKSSPNDNTNVSDENGSSENPDTSTGGGNNRGNNNGSGDNINDGTSSEEDGTGNNGSLKSRSNPLRQRPKVAGSPTHRASGGSSAKVADGNSEPPSAFNAVARRNCFAGDTIIETPGGFKRMDELQVGDLVLVPSPEGIQKFEKVEMFYHRKPDYEQKFLLIQTESGKKLSLTELHLIPFGKCSDAKSAIRNNDNLQQWMLGSRYAYKVKEGECVISYDENNHLIADKIIKIGRKISKGIYSPITTEGSIVTDGIFTSCFSQIESQATQKLAYDIITMFYKAFGYLSDNTQQIIQEIPSSVDMLHQLSWYIIPFAKY</sequence>